<comment type="caution">
    <text evidence="2">The sequence shown here is derived from an EMBL/GenBank/DDBJ whole genome shotgun (WGS) entry which is preliminary data.</text>
</comment>
<evidence type="ECO:0000313" key="2">
    <source>
        <dbReference type="EMBL" id="GAA0626091.1"/>
    </source>
</evidence>
<sequence length="188" mass="19709">MGKYVPAIIAGAVVTVVLGFLLGMIGFQGFAAWYIPVFGGLITGYLMANLQGTKSGPAASDEQRVAALALRPSPGKALIIAHRQGFVGKMAGMQVSLDGQPIVQLKSPQFTAVEVEPGAHTIEFGFVGLAAAQNKPERVNVTLVDGEVVAYLATVSMGTGKNTIKVIRDEPIDMVPDTLRNVRMVASA</sequence>
<feature type="transmembrane region" description="Helical" evidence="1">
    <location>
        <begin position="31"/>
        <end position="48"/>
    </location>
</feature>
<keyword evidence="3" id="KW-1185">Reference proteome</keyword>
<evidence type="ECO:0000256" key="1">
    <source>
        <dbReference type="SAM" id="Phobius"/>
    </source>
</evidence>
<accession>A0ABN1H175</accession>
<reference evidence="2 3" key="1">
    <citation type="journal article" date="2019" name="Int. J. Syst. Evol. Microbiol.">
        <title>The Global Catalogue of Microorganisms (GCM) 10K type strain sequencing project: providing services to taxonomists for standard genome sequencing and annotation.</title>
        <authorList>
            <consortium name="The Broad Institute Genomics Platform"/>
            <consortium name="The Broad Institute Genome Sequencing Center for Infectious Disease"/>
            <person name="Wu L."/>
            <person name="Ma J."/>
        </authorList>
    </citation>
    <scope>NUCLEOTIDE SEQUENCE [LARGE SCALE GENOMIC DNA]</scope>
    <source>
        <strain evidence="2 3">JCM 12928</strain>
    </source>
</reference>
<feature type="transmembrane region" description="Helical" evidence="1">
    <location>
        <begin position="7"/>
        <end position="25"/>
    </location>
</feature>
<dbReference type="EMBL" id="BAAAGA010000005">
    <property type="protein sequence ID" value="GAA0626091.1"/>
    <property type="molecule type" value="Genomic_DNA"/>
</dbReference>
<evidence type="ECO:0000313" key="3">
    <source>
        <dbReference type="Proteomes" id="UP001501352"/>
    </source>
</evidence>
<dbReference type="RefSeq" id="WP_343793995.1">
    <property type="nucleotide sequence ID" value="NZ_BAAAGA010000005.1"/>
</dbReference>
<name>A0ABN1H175_9CAUL</name>
<keyword evidence="1" id="KW-0812">Transmembrane</keyword>
<dbReference type="Proteomes" id="UP001501352">
    <property type="component" value="Unassembled WGS sequence"/>
</dbReference>
<organism evidence="2 3">
    <name type="scientific">Brevundimonas kwangchunensis</name>
    <dbReference type="NCBI Taxonomy" id="322163"/>
    <lineage>
        <taxon>Bacteria</taxon>
        <taxon>Pseudomonadati</taxon>
        <taxon>Pseudomonadota</taxon>
        <taxon>Alphaproteobacteria</taxon>
        <taxon>Caulobacterales</taxon>
        <taxon>Caulobacteraceae</taxon>
        <taxon>Brevundimonas</taxon>
    </lineage>
</organism>
<keyword evidence="1" id="KW-1133">Transmembrane helix</keyword>
<evidence type="ECO:0008006" key="4">
    <source>
        <dbReference type="Google" id="ProtNLM"/>
    </source>
</evidence>
<protein>
    <recommendedName>
        <fullName evidence="4">DUF2846 domain-containing protein</fullName>
    </recommendedName>
</protein>
<gene>
    <name evidence="2" type="ORF">GCM10009422_23540</name>
</gene>
<keyword evidence="1" id="KW-0472">Membrane</keyword>
<proteinExistence type="predicted"/>